<dbReference type="RefSeq" id="WP_367780544.1">
    <property type="nucleotide sequence ID" value="NZ_JBFMIA010000021.1"/>
</dbReference>
<dbReference type="Proteomes" id="UP001556040">
    <property type="component" value="Unassembled WGS sequence"/>
</dbReference>
<dbReference type="InterPro" id="IPR008278">
    <property type="entry name" value="4-PPantetheinyl_Trfase_dom"/>
</dbReference>
<feature type="binding site" evidence="8">
    <location>
        <position position="8"/>
    </location>
    <ligand>
        <name>Mg(2+)</name>
        <dbReference type="ChEBI" id="CHEBI:18420"/>
    </ligand>
</feature>
<dbReference type="InterPro" id="IPR004568">
    <property type="entry name" value="Ppantetheine-prot_Trfase_dom"/>
</dbReference>
<gene>
    <name evidence="8 10" type="primary">acpS</name>
    <name evidence="10" type="ORF">AB1471_14785</name>
</gene>
<organism evidence="10 11">
    <name type="scientific">Jeotgalibacillus marinus</name>
    <dbReference type="NCBI Taxonomy" id="86667"/>
    <lineage>
        <taxon>Bacteria</taxon>
        <taxon>Bacillati</taxon>
        <taxon>Bacillota</taxon>
        <taxon>Bacilli</taxon>
        <taxon>Bacillales</taxon>
        <taxon>Caryophanaceae</taxon>
        <taxon>Jeotgalibacillus</taxon>
    </lineage>
</organism>
<keyword evidence="5 8" id="KW-0460">Magnesium</keyword>
<comment type="similarity">
    <text evidence="8">Belongs to the P-Pant transferase superfamily. AcpS family.</text>
</comment>
<keyword evidence="3 8" id="KW-0479">Metal-binding</keyword>
<evidence type="ECO:0000256" key="3">
    <source>
        <dbReference type="ARBA" id="ARBA00022723"/>
    </source>
</evidence>
<comment type="subcellular location">
    <subcellularLocation>
        <location evidence="8">Cytoplasm</location>
    </subcellularLocation>
</comment>
<dbReference type="Gene3D" id="3.90.470.20">
    <property type="entry name" value="4'-phosphopantetheinyl transferase domain"/>
    <property type="match status" value="1"/>
</dbReference>
<dbReference type="SUPFAM" id="SSF56214">
    <property type="entry name" value="4'-phosphopantetheinyl transferase"/>
    <property type="match status" value="1"/>
</dbReference>
<evidence type="ECO:0000256" key="7">
    <source>
        <dbReference type="ARBA" id="ARBA00023160"/>
    </source>
</evidence>
<evidence type="ECO:0000313" key="10">
    <source>
        <dbReference type="EMBL" id="MEW9503055.1"/>
    </source>
</evidence>
<dbReference type="EC" id="2.7.8.7" evidence="8"/>
<comment type="cofactor">
    <cofactor evidence="8">
        <name>Mg(2+)</name>
        <dbReference type="ChEBI" id="CHEBI:18420"/>
    </cofactor>
</comment>
<dbReference type="InterPro" id="IPR002582">
    <property type="entry name" value="ACPS"/>
</dbReference>
<protein>
    <recommendedName>
        <fullName evidence="8">Holo-[acyl-carrier-protein] synthase</fullName>
        <shortName evidence="8">Holo-ACP synthase</shortName>
        <ecNumber evidence="8">2.7.8.7</ecNumber>
    </recommendedName>
    <alternativeName>
        <fullName evidence="8">4'-phosphopantetheinyl transferase AcpS</fullName>
    </alternativeName>
</protein>
<dbReference type="NCBIfam" id="TIGR00516">
    <property type="entry name" value="acpS"/>
    <property type="match status" value="1"/>
</dbReference>
<evidence type="ECO:0000256" key="2">
    <source>
        <dbReference type="ARBA" id="ARBA00022679"/>
    </source>
</evidence>
<reference evidence="10 11" key="1">
    <citation type="journal article" date="1979" name="Int. J. Syst. Evol. Microbiol.">
        <title>Bacillus globisporus subsp. marinus subsp. nov.</title>
        <authorList>
            <person name="Liu H."/>
        </authorList>
    </citation>
    <scope>NUCLEOTIDE SEQUENCE [LARGE SCALE GENOMIC DNA]</scope>
    <source>
        <strain evidence="10 11">DSM 1297</strain>
    </source>
</reference>
<evidence type="ECO:0000256" key="6">
    <source>
        <dbReference type="ARBA" id="ARBA00023098"/>
    </source>
</evidence>
<sequence length="119" mass="13296">MIVGIGMDLIELGRIQSLVERHPKIVRRILTITEQNQYKKLNESRQIEFLSGRFAAKEAYAKAAGTGIGSELSFQDIEVVKDPLGKPYIKIDRPGIVHLSITHSRDYAAAQVMIESTES</sequence>
<accession>A0ABV3Q6U5</accession>
<dbReference type="GO" id="GO:0008897">
    <property type="term" value="F:holo-[acyl-carrier-protein] synthase activity"/>
    <property type="evidence" value="ECO:0007669"/>
    <property type="project" value="UniProtKB-EC"/>
</dbReference>
<feature type="domain" description="4'-phosphopantetheinyl transferase" evidence="9">
    <location>
        <begin position="4"/>
        <end position="110"/>
    </location>
</feature>
<comment type="function">
    <text evidence="8">Transfers the 4'-phosphopantetheine moiety from coenzyme A to a Ser of acyl-carrier-protein.</text>
</comment>
<comment type="caution">
    <text evidence="10">The sequence shown here is derived from an EMBL/GenBank/DDBJ whole genome shotgun (WGS) entry which is preliminary data.</text>
</comment>
<keyword evidence="6 8" id="KW-0443">Lipid metabolism</keyword>
<evidence type="ECO:0000256" key="4">
    <source>
        <dbReference type="ARBA" id="ARBA00022832"/>
    </source>
</evidence>
<keyword evidence="11" id="KW-1185">Reference proteome</keyword>
<proteinExistence type="inferred from homology"/>
<keyword evidence="4 8" id="KW-0276">Fatty acid metabolism</keyword>
<dbReference type="InterPro" id="IPR037143">
    <property type="entry name" value="4-PPantetheinyl_Trfase_dom_sf"/>
</dbReference>
<keyword evidence="2 8" id="KW-0808">Transferase</keyword>
<comment type="catalytic activity">
    <reaction evidence="8">
        <text>apo-[ACP] + CoA = holo-[ACP] + adenosine 3',5'-bisphosphate + H(+)</text>
        <dbReference type="Rhea" id="RHEA:12068"/>
        <dbReference type="Rhea" id="RHEA-COMP:9685"/>
        <dbReference type="Rhea" id="RHEA-COMP:9690"/>
        <dbReference type="ChEBI" id="CHEBI:15378"/>
        <dbReference type="ChEBI" id="CHEBI:29999"/>
        <dbReference type="ChEBI" id="CHEBI:57287"/>
        <dbReference type="ChEBI" id="CHEBI:58343"/>
        <dbReference type="ChEBI" id="CHEBI:64479"/>
        <dbReference type="EC" id="2.7.8.7"/>
    </reaction>
</comment>
<keyword evidence="8" id="KW-0963">Cytoplasm</keyword>
<keyword evidence="7 8" id="KW-0275">Fatty acid biosynthesis</keyword>
<name>A0ABV3Q6U5_9BACL</name>
<evidence type="ECO:0000313" key="11">
    <source>
        <dbReference type="Proteomes" id="UP001556040"/>
    </source>
</evidence>
<keyword evidence="1 8" id="KW-0444">Lipid biosynthesis</keyword>
<dbReference type="Pfam" id="PF01648">
    <property type="entry name" value="ACPS"/>
    <property type="match status" value="1"/>
</dbReference>
<evidence type="ECO:0000256" key="8">
    <source>
        <dbReference type="HAMAP-Rule" id="MF_00101"/>
    </source>
</evidence>
<dbReference type="HAMAP" id="MF_00101">
    <property type="entry name" value="AcpS"/>
    <property type="match status" value="1"/>
</dbReference>
<evidence type="ECO:0000256" key="1">
    <source>
        <dbReference type="ARBA" id="ARBA00022516"/>
    </source>
</evidence>
<dbReference type="NCBIfam" id="TIGR00556">
    <property type="entry name" value="pantethn_trn"/>
    <property type="match status" value="1"/>
</dbReference>
<evidence type="ECO:0000259" key="9">
    <source>
        <dbReference type="Pfam" id="PF01648"/>
    </source>
</evidence>
<evidence type="ECO:0000256" key="5">
    <source>
        <dbReference type="ARBA" id="ARBA00022842"/>
    </source>
</evidence>
<dbReference type="EMBL" id="JBFMIA010000021">
    <property type="protein sequence ID" value="MEW9503055.1"/>
    <property type="molecule type" value="Genomic_DNA"/>
</dbReference>
<feature type="binding site" evidence="8">
    <location>
        <position position="58"/>
    </location>
    <ligand>
        <name>Mg(2+)</name>
        <dbReference type="ChEBI" id="CHEBI:18420"/>
    </ligand>
</feature>